<gene>
    <name evidence="5 6" type="primary">scpB</name>
    <name evidence="6" type="ORF">STRUR_0332</name>
</gene>
<accession>G5KI50</accession>
<dbReference type="PIRSF" id="PIRSF019345">
    <property type="entry name" value="ScpB"/>
    <property type="match status" value="1"/>
</dbReference>
<evidence type="ECO:0000256" key="4">
    <source>
        <dbReference type="ARBA" id="ARBA00023306"/>
    </source>
</evidence>
<evidence type="ECO:0000313" key="7">
    <source>
        <dbReference type="Proteomes" id="UP000005388"/>
    </source>
</evidence>
<dbReference type="RefSeq" id="WP_006739878.1">
    <property type="nucleotide sequence ID" value="NZ_AEUZ02000001.1"/>
</dbReference>
<dbReference type="Pfam" id="PF04079">
    <property type="entry name" value="SMC_ScpB"/>
    <property type="match status" value="1"/>
</dbReference>
<dbReference type="STRING" id="764291.STRUR_0332"/>
<dbReference type="HAMAP" id="MF_01804">
    <property type="entry name" value="ScpB"/>
    <property type="match status" value="1"/>
</dbReference>
<dbReference type="EMBL" id="AEUZ02000001">
    <property type="protein sequence ID" value="EHJ57154.1"/>
    <property type="molecule type" value="Genomic_DNA"/>
</dbReference>
<dbReference type="NCBIfam" id="TIGR00281">
    <property type="entry name" value="SMC-Scp complex subunit ScpB"/>
    <property type="match status" value="1"/>
</dbReference>
<dbReference type="PANTHER" id="PTHR34298">
    <property type="entry name" value="SEGREGATION AND CONDENSATION PROTEIN B"/>
    <property type="match status" value="1"/>
</dbReference>
<sequence>MTYLAQIEALLFVAGEEGLKIRDLASLLDLTPSALQQQLEKLSDKYQNDSSSALFLVETASTYKIVTKDSFAPLLKEFAKAPINQTLSRASLEVLSIIAYKQPITRVEVDDIRGVNSSGAISKLLAFELIKENGKKEVPGRPNLYITTDYFLDYMGINQLDQLVDASSIELVDEETSLFAEESSDMKTTVEKETYEN</sequence>
<dbReference type="Gene3D" id="1.10.10.10">
    <property type="entry name" value="Winged helix-like DNA-binding domain superfamily/Winged helix DNA-binding domain"/>
    <property type="match status" value="2"/>
</dbReference>
<keyword evidence="3 5" id="KW-0159">Chromosome partition</keyword>
<dbReference type="InterPro" id="IPR036390">
    <property type="entry name" value="WH_DNA-bd_sf"/>
</dbReference>
<comment type="similarity">
    <text evidence="5">Belongs to the ScpB family.</text>
</comment>
<dbReference type="Proteomes" id="UP000005388">
    <property type="component" value="Unassembled WGS sequence"/>
</dbReference>
<evidence type="ECO:0000256" key="3">
    <source>
        <dbReference type="ARBA" id="ARBA00022829"/>
    </source>
</evidence>
<comment type="subcellular location">
    <subcellularLocation>
        <location evidence="5">Cytoplasm</location>
    </subcellularLocation>
    <text evidence="5">Associated with two foci at the outer edges of the nucleoid region in young cells, and at four foci within both cell halves in older cells.</text>
</comment>
<protein>
    <recommendedName>
        <fullName evidence="5">Segregation and condensation protein B</fullName>
    </recommendedName>
</protein>
<proteinExistence type="inferred from homology"/>
<evidence type="ECO:0000256" key="1">
    <source>
        <dbReference type="ARBA" id="ARBA00022490"/>
    </source>
</evidence>
<comment type="caution">
    <text evidence="6">The sequence shown here is derived from an EMBL/GenBank/DDBJ whole genome shotgun (WGS) entry which is preliminary data.</text>
</comment>
<evidence type="ECO:0000256" key="2">
    <source>
        <dbReference type="ARBA" id="ARBA00022618"/>
    </source>
</evidence>
<reference evidence="6 7" key="1">
    <citation type="journal article" date="2014" name="Int. J. Syst. Evol. Microbiol.">
        <title>Phylogenomics and the dynamic genome evolution of the genus Streptococcus.</title>
        <authorList>
            <consortium name="The Broad Institute Genome Sequencing Platform"/>
            <person name="Richards V.P."/>
            <person name="Palmer S.R."/>
            <person name="Pavinski Bitar P.D."/>
            <person name="Qin X."/>
            <person name="Weinstock G.M."/>
            <person name="Highlander S.K."/>
            <person name="Town C.D."/>
            <person name="Burne R.A."/>
            <person name="Stanhope M.J."/>
        </authorList>
    </citation>
    <scope>NUCLEOTIDE SEQUENCE [LARGE SCALE GENOMIC DNA]</scope>
    <source>
        <strain evidence="6 7">2285-97</strain>
    </source>
</reference>
<dbReference type="GO" id="GO:0051304">
    <property type="term" value="P:chromosome separation"/>
    <property type="evidence" value="ECO:0007669"/>
    <property type="project" value="InterPro"/>
</dbReference>
<comment type="function">
    <text evidence="5">Participates in chromosomal partition during cell division. May act via the formation of a condensin-like complex containing Smc and ScpA that pull DNA away from mid-cell into both cell halves.</text>
</comment>
<dbReference type="SUPFAM" id="SSF46785">
    <property type="entry name" value="Winged helix' DNA-binding domain"/>
    <property type="match status" value="2"/>
</dbReference>
<dbReference type="GO" id="GO:0051301">
    <property type="term" value="P:cell division"/>
    <property type="evidence" value="ECO:0007669"/>
    <property type="project" value="UniProtKB-KW"/>
</dbReference>
<comment type="subunit">
    <text evidence="5">Homodimer. Homodimerization may be required to stabilize the binding of ScpA to the Smc head domains. Component of a cohesin-like complex composed of ScpA, ScpB and the Smc homodimer, in which ScpA and ScpB bind to the head domain of Smc. The presence of the three proteins is required for the association of the complex with DNA.</text>
</comment>
<dbReference type="GO" id="GO:0005737">
    <property type="term" value="C:cytoplasm"/>
    <property type="evidence" value="ECO:0007669"/>
    <property type="project" value="UniProtKB-SubCell"/>
</dbReference>
<keyword evidence="7" id="KW-1185">Reference proteome</keyword>
<evidence type="ECO:0000313" key="6">
    <source>
        <dbReference type="EMBL" id="EHJ57154.1"/>
    </source>
</evidence>
<evidence type="ECO:0000256" key="5">
    <source>
        <dbReference type="HAMAP-Rule" id="MF_01804"/>
    </source>
</evidence>
<keyword evidence="4 5" id="KW-0131">Cell cycle</keyword>
<keyword evidence="2 5" id="KW-0132">Cell division</keyword>
<dbReference type="eggNOG" id="COG1386">
    <property type="taxonomic scope" value="Bacteria"/>
</dbReference>
<organism evidence="6 7">
    <name type="scientific">Streptococcus urinalis 2285-97</name>
    <dbReference type="NCBI Taxonomy" id="764291"/>
    <lineage>
        <taxon>Bacteria</taxon>
        <taxon>Bacillati</taxon>
        <taxon>Bacillota</taxon>
        <taxon>Bacilli</taxon>
        <taxon>Lactobacillales</taxon>
        <taxon>Streptococcaceae</taxon>
        <taxon>Streptococcus</taxon>
    </lineage>
</organism>
<dbReference type="AlphaFoldDB" id="G5KI50"/>
<keyword evidence="1 5" id="KW-0963">Cytoplasm</keyword>
<dbReference type="InterPro" id="IPR005234">
    <property type="entry name" value="ScpB_csome_segregation"/>
</dbReference>
<dbReference type="GO" id="GO:0006260">
    <property type="term" value="P:DNA replication"/>
    <property type="evidence" value="ECO:0007669"/>
    <property type="project" value="UniProtKB-UniRule"/>
</dbReference>
<dbReference type="PANTHER" id="PTHR34298:SF2">
    <property type="entry name" value="SEGREGATION AND CONDENSATION PROTEIN B"/>
    <property type="match status" value="1"/>
</dbReference>
<dbReference type="InterPro" id="IPR036388">
    <property type="entry name" value="WH-like_DNA-bd_sf"/>
</dbReference>
<name>G5KI50_9STRE</name>